<evidence type="ECO:0000256" key="1">
    <source>
        <dbReference type="SAM" id="MobiDB-lite"/>
    </source>
</evidence>
<organism evidence="3 4">
    <name type="scientific">Tabrizicola oligotrophica</name>
    <dbReference type="NCBI Taxonomy" id="2710650"/>
    <lineage>
        <taxon>Bacteria</taxon>
        <taxon>Pseudomonadati</taxon>
        <taxon>Pseudomonadota</taxon>
        <taxon>Alphaproteobacteria</taxon>
        <taxon>Rhodobacterales</taxon>
        <taxon>Paracoccaceae</taxon>
        <taxon>Tabrizicola</taxon>
    </lineage>
</organism>
<feature type="region of interest" description="Disordered" evidence="1">
    <location>
        <begin position="348"/>
        <end position="377"/>
    </location>
</feature>
<dbReference type="EMBL" id="JAAIVJ010000001">
    <property type="protein sequence ID" value="NEY89094.1"/>
    <property type="molecule type" value="Genomic_DNA"/>
</dbReference>
<dbReference type="Proteomes" id="UP000477782">
    <property type="component" value="Unassembled WGS sequence"/>
</dbReference>
<proteinExistence type="predicted"/>
<name>A0A6M0QQP9_9RHOB</name>
<sequence length="377" mass="40596">MRQALPLDPMLPLAGRIREVAGALLVPPAGPERPQPCGVFVGGEPVAESLCYGGHAHAPINVFPEPRAAERHLAGTYLFGGILSGHFGHMLVEGTGRLWALHGRTDVAGVLFFARPFDKARQCSKMFAQMAALLGLPPVTVLEAPVTVDRLVLAEQGLGSGELMLGRPEARALLRDRLAEVPAEGKGRRFYITRSGQPARRGMILGEQGLEALFAAQGYEVIRPEEFKLARQVAMLRGASHVVGTEGSPFHLLAMAGQAGCKVAVIQRRRSPTFAQICAHLEWFLGGPVTGLDQIASIHAPKKTRNPNLIYLEPDRPALWAALAEAGFVSGAPWANMTAEERRAALHGLETETDQRLRPVAAEDLPEDHGDEEKDAA</sequence>
<feature type="domain" description="Glycosyltransferase 61 catalytic" evidence="2">
    <location>
        <begin position="87"/>
        <end position="256"/>
    </location>
</feature>
<dbReference type="Pfam" id="PF04577">
    <property type="entry name" value="Glyco_transf_61"/>
    <property type="match status" value="1"/>
</dbReference>
<dbReference type="RefSeq" id="WP_164623105.1">
    <property type="nucleotide sequence ID" value="NZ_JAAIVJ010000001.1"/>
</dbReference>
<gene>
    <name evidence="3" type="ORF">G4Z14_02195</name>
</gene>
<accession>A0A6M0QQP9</accession>
<dbReference type="AlphaFoldDB" id="A0A6M0QQP9"/>
<dbReference type="GO" id="GO:0016757">
    <property type="term" value="F:glycosyltransferase activity"/>
    <property type="evidence" value="ECO:0007669"/>
    <property type="project" value="InterPro"/>
</dbReference>
<feature type="compositionally biased region" description="Basic and acidic residues" evidence="1">
    <location>
        <begin position="367"/>
        <end position="377"/>
    </location>
</feature>
<evidence type="ECO:0000259" key="2">
    <source>
        <dbReference type="Pfam" id="PF04577"/>
    </source>
</evidence>
<dbReference type="InterPro" id="IPR049625">
    <property type="entry name" value="Glyco_transf_61_cat"/>
</dbReference>
<evidence type="ECO:0000313" key="3">
    <source>
        <dbReference type="EMBL" id="NEY89094.1"/>
    </source>
</evidence>
<feature type="compositionally biased region" description="Basic and acidic residues" evidence="1">
    <location>
        <begin position="348"/>
        <end position="357"/>
    </location>
</feature>
<protein>
    <submittedName>
        <fullName evidence="3">Glycosyltransferase family 61 protein</fullName>
    </submittedName>
</protein>
<evidence type="ECO:0000313" key="4">
    <source>
        <dbReference type="Proteomes" id="UP000477782"/>
    </source>
</evidence>
<keyword evidence="4" id="KW-1185">Reference proteome</keyword>
<comment type="caution">
    <text evidence="3">The sequence shown here is derived from an EMBL/GenBank/DDBJ whole genome shotgun (WGS) entry which is preliminary data.</text>
</comment>
<keyword evidence="3" id="KW-0808">Transferase</keyword>
<reference evidence="3 4" key="1">
    <citation type="submission" date="2020-02" db="EMBL/GenBank/DDBJ databases">
        <authorList>
            <person name="Chen W.-M."/>
        </authorList>
    </citation>
    <scope>NUCLEOTIDE SEQUENCE [LARGE SCALE GENOMIC DNA]</scope>
    <source>
        <strain evidence="3 4">KMS-5</strain>
    </source>
</reference>